<comment type="caution">
    <text evidence="2">The sequence shown here is derived from an EMBL/GenBank/DDBJ whole genome shotgun (WGS) entry which is preliminary data.</text>
</comment>
<name>A0ABU1AIM5_9BACT</name>
<protein>
    <submittedName>
        <fullName evidence="2">Transposase</fullName>
    </submittedName>
</protein>
<evidence type="ECO:0000313" key="2">
    <source>
        <dbReference type="EMBL" id="MDQ8194479.1"/>
    </source>
</evidence>
<feature type="domain" description="Transposase IS200-like" evidence="1">
    <location>
        <begin position="9"/>
        <end position="176"/>
    </location>
</feature>
<accession>A0ABU1AIM5</accession>
<dbReference type="Gene3D" id="3.30.70.1290">
    <property type="entry name" value="Transposase IS200-like"/>
    <property type="match status" value="1"/>
</dbReference>
<gene>
    <name evidence="2" type="ORF">QEH59_08575</name>
</gene>
<keyword evidence="3" id="KW-1185">Reference proteome</keyword>
<dbReference type="PANTHER" id="PTHR34322:SF2">
    <property type="entry name" value="TRANSPOSASE IS200-LIKE DOMAIN-CONTAINING PROTEIN"/>
    <property type="match status" value="1"/>
</dbReference>
<dbReference type="InterPro" id="IPR036515">
    <property type="entry name" value="Transposase_17_sf"/>
</dbReference>
<dbReference type="Proteomes" id="UP001243717">
    <property type="component" value="Unassembled WGS sequence"/>
</dbReference>
<organism evidence="2 3">
    <name type="scientific">Thalassobacterium sedimentorum</name>
    <dbReference type="NCBI Taxonomy" id="3041258"/>
    <lineage>
        <taxon>Bacteria</taxon>
        <taxon>Pseudomonadati</taxon>
        <taxon>Verrucomicrobiota</taxon>
        <taxon>Opitutia</taxon>
        <taxon>Puniceicoccales</taxon>
        <taxon>Coraliomargaritaceae</taxon>
        <taxon>Thalassobacterium</taxon>
    </lineage>
</organism>
<dbReference type="RefSeq" id="WP_308984954.1">
    <property type="nucleotide sequence ID" value="NZ_JARXIC010000011.1"/>
</dbReference>
<dbReference type="SMART" id="SM01321">
    <property type="entry name" value="Y1_Tnp"/>
    <property type="match status" value="1"/>
</dbReference>
<dbReference type="SUPFAM" id="SSF143422">
    <property type="entry name" value="Transposase IS200-like"/>
    <property type="match status" value="1"/>
</dbReference>
<evidence type="ECO:0000313" key="3">
    <source>
        <dbReference type="Proteomes" id="UP001243717"/>
    </source>
</evidence>
<dbReference type="Pfam" id="PF01797">
    <property type="entry name" value="Y1_Tnp"/>
    <property type="match status" value="1"/>
</dbReference>
<dbReference type="InterPro" id="IPR002686">
    <property type="entry name" value="Transposase_17"/>
</dbReference>
<dbReference type="PANTHER" id="PTHR34322">
    <property type="entry name" value="TRANSPOSASE, Y1_TNP DOMAIN-CONTAINING"/>
    <property type="match status" value="1"/>
</dbReference>
<proteinExistence type="predicted"/>
<sequence>MRTKRILSASDGIYHCMSRTVNGAALFKEREMEMFRQMLHRVADFSGLEVLTYCMMNNHFHVLVRVPEASSVSDTELIRRYRMLYPKPTVNQAASAERIAQELKSNGPDAATIRAQLLARMGDISAFMKTLKQRFSTWFNKTHQRFGPLWSDRFKSVLVEGKGNALQTMAAYIDLNPVRAGLVNDPKDYRFCGYAEAVSGQKKAVAALKFITAGLYECSDTDALQSYRCMLFGKGGAPKAGASQFNRAQAIHVLEEEAGKLPPHILLRCRIRYFSEGAVLGSREFINSHLEKWQHSTRQRHRSKPRQIQSQASEPLVVLKGLRGPGYL</sequence>
<dbReference type="EMBL" id="JARXIC010000011">
    <property type="protein sequence ID" value="MDQ8194479.1"/>
    <property type="molecule type" value="Genomic_DNA"/>
</dbReference>
<reference evidence="2 3" key="1">
    <citation type="submission" date="2023-04" db="EMBL/GenBank/DDBJ databases">
        <title>A novel bacteria isolated from coastal sediment.</title>
        <authorList>
            <person name="Liu X.-J."/>
            <person name="Du Z.-J."/>
        </authorList>
    </citation>
    <scope>NUCLEOTIDE SEQUENCE [LARGE SCALE GENOMIC DNA]</scope>
    <source>
        <strain evidence="2 3">SDUM461004</strain>
    </source>
</reference>
<evidence type="ECO:0000259" key="1">
    <source>
        <dbReference type="SMART" id="SM01321"/>
    </source>
</evidence>